<proteinExistence type="predicted"/>
<keyword evidence="1" id="KW-1133">Transmembrane helix</keyword>
<comment type="caution">
    <text evidence="2">The sequence shown here is derived from an EMBL/GenBank/DDBJ whole genome shotgun (WGS) entry which is preliminary data.</text>
</comment>
<dbReference type="Proteomes" id="UP000028411">
    <property type="component" value="Unassembled WGS sequence"/>
</dbReference>
<accession>A0A081REX4</accession>
<keyword evidence="1" id="KW-0812">Transmembrane</keyword>
<evidence type="ECO:0000313" key="2">
    <source>
        <dbReference type="EMBL" id="KEQ53747.1"/>
    </source>
</evidence>
<dbReference type="eggNOG" id="ENOG5030RNF">
    <property type="taxonomic scope" value="Bacteria"/>
</dbReference>
<reference evidence="2 3" key="1">
    <citation type="submission" date="2014-02" db="EMBL/GenBank/DDBJ databases">
        <title>Whole genome sequence of Sphingobium chlorophenolicum NBRC 16172.</title>
        <authorList>
            <person name="Gan H.M."/>
            <person name="Gan H.Y."/>
            <person name="Chew T.H."/>
            <person name="Savka M.A."/>
        </authorList>
    </citation>
    <scope>NUCLEOTIDE SEQUENCE [LARGE SCALE GENOMIC DNA]</scope>
    <source>
        <strain evidence="2 3">NBRC 16172</strain>
    </source>
</reference>
<gene>
    <name evidence="2" type="ORF">BV95_01963</name>
</gene>
<evidence type="ECO:0000256" key="1">
    <source>
        <dbReference type="SAM" id="Phobius"/>
    </source>
</evidence>
<sequence length="391" mass="43763">MLVEPERQFWQVFAMTTNNPFGPGGPYHDPFRREREQMEALKRALGPAYELQQRMKELEGPLAHVRELQRSGVLSTAYETARSHADTIEKLKALTTPAWALTISETARTIMHRDAELIEQQRRLSSSVLDTMRAFDANRSTVAAAMAAARTGETYRRMMAEMLPRVTAFGAIAERMRMIDIMTLRASDDDVESSTVIAAEMVIETQRIAEAIAAAPSEEESAALFGEMLETISTGMTKLGPKTIAEMSTMGLMQWSGWLFGFLSFVLAIVTLLPNQSAEQTKAIAELNQKFEVLHHDNERLMAADAHASEAYLEKLQKAELTRAATLRRKPERAGDVVLRAQSGQVVAIEKKQGRWRLVVFRDPLSNQLARAWIYETALMPLAPSLGEPRE</sequence>
<organism evidence="2 3">
    <name type="scientific">Sphingobium chlorophenolicum</name>
    <dbReference type="NCBI Taxonomy" id="46429"/>
    <lineage>
        <taxon>Bacteria</taxon>
        <taxon>Pseudomonadati</taxon>
        <taxon>Pseudomonadota</taxon>
        <taxon>Alphaproteobacteria</taxon>
        <taxon>Sphingomonadales</taxon>
        <taxon>Sphingomonadaceae</taxon>
        <taxon>Sphingobium</taxon>
    </lineage>
</organism>
<keyword evidence="1" id="KW-0472">Membrane</keyword>
<dbReference type="AlphaFoldDB" id="A0A081REX4"/>
<evidence type="ECO:0000313" key="3">
    <source>
        <dbReference type="Proteomes" id="UP000028411"/>
    </source>
</evidence>
<feature type="transmembrane region" description="Helical" evidence="1">
    <location>
        <begin position="255"/>
        <end position="273"/>
    </location>
</feature>
<name>A0A081REX4_SPHCR</name>
<dbReference type="PATRIC" id="fig|46429.4.peg.1934"/>
<evidence type="ECO:0008006" key="4">
    <source>
        <dbReference type="Google" id="ProtNLM"/>
    </source>
</evidence>
<protein>
    <recommendedName>
        <fullName evidence="4">SH3 domain-containing protein</fullName>
    </recommendedName>
</protein>
<dbReference type="EMBL" id="JFHR01000018">
    <property type="protein sequence ID" value="KEQ53747.1"/>
    <property type="molecule type" value="Genomic_DNA"/>
</dbReference>